<organism evidence="1">
    <name type="scientific">Downingia elegans</name>
    <dbReference type="NCBI Taxonomy" id="104522"/>
    <lineage>
        <taxon>Eukaryota</taxon>
        <taxon>Viridiplantae</taxon>
        <taxon>Streptophyta</taxon>
        <taxon>Embryophyta</taxon>
        <taxon>Tracheophyta</taxon>
        <taxon>Spermatophyta</taxon>
        <taxon>Magnoliopsida</taxon>
        <taxon>eudicotyledons</taxon>
        <taxon>Gunneridae</taxon>
        <taxon>Pentapetalae</taxon>
        <taxon>asterids</taxon>
        <taxon>campanulids</taxon>
        <taxon>Asterales</taxon>
        <taxon>Campanulaceae</taxon>
        <taxon>Downingia</taxon>
    </lineage>
</organism>
<reference evidence="1" key="1">
    <citation type="journal article" date="2017" name="Am. J. Bot.">
        <title>The East Asian origin of the giant lobelias.</title>
        <authorList>
            <person name="Knox E.B."/>
            <person name="Li C."/>
        </authorList>
    </citation>
    <scope>NUCLEOTIDE SEQUENCE</scope>
</reference>
<dbReference type="EMBL" id="MF061172">
    <property type="protein sequence ID" value="ASA34694.1"/>
    <property type="molecule type" value="Genomic_DNA"/>
</dbReference>
<gene>
    <name evidence="1" type="primary">ORF216</name>
    <name evidence="1" type="ORF">Do_ele1Pt0605</name>
</gene>
<geneLocation type="plastid" evidence="1"/>
<dbReference type="AlphaFoldDB" id="A0A1Z2QT85"/>
<keyword evidence="1" id="KW-0934">Plastid</keyword>
<sequence>MFKQLEPKVTALIIDVQPNLYLARLYLRYLLRWGLENKSFRHRIALTYLFNKGLGSTFLVDRLALTYVLNGGLKKPSWVARLVRAYLRKTGLTKHSIFDTMARALNTLLEEKPSNFFDKMARMYFVARSHESIEKGMFVSAWRDVFELGKVEGRNFIDRNLKTIRRSPRAWETAKILVTMRLRKDLTEINPDEFEEHAGLGYWAGALVRLYTLEKE</sequence>
<dbReference type="GeneID" id="33368003"/>
<dbReference type="RefSeq" id="YP_009403501.1">
    <property type="nucleotide sequence ID" value="NC_035360.1"/>
</dbReference>
<protein>
    <submittedName>
        <fullName evidence="1">Uncharacterized protein</fullName>
    </submittedName>
</protein>
<name>A0A1Z2QT85_9ASTR</name>
<accession>A0A1Z2QT85</accession>
<evidence type="ECO:0000313" key="1">
    <source>
        <dbReference type="EMBL" id="ASA34694.1"/>
    </source>
</evidence>
<proteinExistence type="predicted"/>